<evidence type="ECO:0000313" key="3">
    <source>
        <dbReference type="EMBL" id="MBL0426867.1"/>
    </source>
</evidence>
<gene>
    <name evidence="3" type="ORF">JI746_17270</name>
</gene>
<dbReference type="InterPro" id="IPR000073">
    <property type="entry name" value="AB_hydrolase_1"/>
</dbReference>
<organism evidence="3 4">
    <name type="scientific">Ramlibacter alkalitolerans</name>
    <dbReference type="NCBI Taxonomy" id="2039631"/>
    <lineage>
        <taxon>Bacteria</taxon>
        <taxon>Pseudomonadati</taxon>
        <taxon>Pseudomonadota</taxon>
        <taxon>Betaproteobacteria</taxon>
        <taxon>Burkholderiales</taxon>
        <taxon>Comamonadaceae</taxon>
        <taxon>Ramlibacter</taxon>
    </lineage>
</organism>
<reference evidence="3 4" key="1">
    <citation type="journal article" date="2017" name="Int. J. Syst. Evol. Microbiol.">
        <title>Ramlibacter alkalitolerans sp. nov., alkali-tolerant bacterium isolated from soil of ginseng.</title>
        <authorList>
            <person name="Lee D.H."/>
            <person name="Cha C.J."/>
        </authorList>
    </citation>
    <scope>NUCLEOTIDE SEQUENCE [LARGE SCALE GENOMIC DNA]</scope>
    <source>
        <strain evidence="3 4">KACC 19305</strain>
    </source>
</reference>
<dbReference type="SUPFAM" id="SSF53474">
    <property type="entry name" value="alpha/beta-Hydrolases"/>
    <property type="match status" value="1"/>
</dbReference>
<comment type="caution">
    <text evidence="3">The sequence shown here is derived from an EMBL/GenBank/DDBJ whole genome shotgun (WGS) entry which is preliminary data.</text>
</comment>
<evidence type="ECO:0000313" key="4">
    <source>
        <dbReference type="Proteomes" id="UP000622707"/>
    </source>
</evidence>
<keyword evidence="4" id="KW-1185">Reference proteome</keyword>
<dbReference type="GO" id="GO:0016787">
    <property type="term" value="F:hydrolase activity"/>
    <property type="evidence" value="ECO:0007669"/>
    <property type="project" value="UniProtKB-KW"/>
</dbReference>
<dbReference type="PANTHER" id="PTHR43798:SF31">
    <property type="entry name" value="AB HYDROLASE SUPERFAMILY PROTEIN YCLE"/>
    <property type="match status" value="1"/>
</dbReference>
<dbReference type="Gene3D" id="3.40.50.1820">
    <property type="entry name" value="alpha/beta hydrolase"/>
    <property type="match status" value="1"/>
</dbReference>
<proteinExistence type="predicted"/>
<dbReference type="RefSeq" id="WP_201691254.1">
    <property type="nucleotide sequence ID" value="NZ_JAEQND010000009.1"/>
</dbReference>
<feature type="domain" description="AB hydrolase-1" evidence="2">
    <location>
        <begin position="22"/>
        <end position="263"/>
    </location>
</feature>
<dbReference type="EMBL" id="JAEQND010000009">
    <property type="protein sequence ID" value="MBL0426867.1"/>
    <property type="molecule type" value="Genomic_DNA"/>
</dbReference>
<dbReference type="PANTHER" id="PTHR43798">
    <property type="entry name" value="MONOACYLGLYCEROL LIPASE"/>
    <property type="match status" value="1"/>
</dbReference>
<dbReference type="Pfam" id="PF00561">
    <property type="entry name" value="Abhydrolase_1"/>
    <property type="match status" value="1"/>
</dbReference>
<dbReference type="Proteomes" id="UP000622707">
    <property type="component" value="Unassembled WGS sequence"/>
</dbReference>
<protein>
    <submittedName>
        <fullName evidence="3">Alpha/beta hydrolase</fullName>
    </submittedName>
</protein>
<name>A0ABS1JRJ1_9BURK</name>
<evidence type="ECO:0000256" key="1">
    <source>
        <dbReference type="ARBA" id="ARBA00022801"/>
    </source>
</evidence>
<dbReference type="InterPro" id="IPR029058">
    <property type="entry name" value="AB_hydrolase_fold"/>
</dbReference>
<dbReference type="InterPro" id="IPR050266">
    <property type="entry name" value="AB_hydrolase_sf"/>
</dbReference>
<evidence type="ECO:0000259" key="2">
    <source>
        <dbReference type="Pfam" id="PF00561"/>
    </source>
</evidence>
<sequence length="300" mass="33050">MTTITTDDGVKLHCEDSGAGTPIVFVHEFAGDSRSWEPQVRHFSRRWRCITYNARGYPPSDVPQDVERYSQERVREDLRCVLEGLDLRGAHIVGLSMGAFATLHFGMRYCAQGAPARARSLTLAGCGTGAHPAVYAQFQQDARALADGIERLGMAHFAATYGHGPARVQLREKDPRGFAEFARQLAEHSATGSANTMRGYQARRPCLYELTEEMGRIDVPVLVMTGDEDEPCLEPSLLIKRTIPQAGLAMLPRSGHAINLEEPALFNRLLEDFLVQVETGRYAARDAATRPSIWGPGGKP</sequence>
<keyword evidence="1 3" id="KW-0378">Hydrolase</keyword>
<accession>A0ABS1JRJ1</accession>